<evidence type="ECO:0000313" key="4">
    <source>
        <dbReference type="Proteomes" id="UP000318669"/>
    </source>
</evidence>
<dbReference type="EMBL" id="VJZL01000013">
    <property type="protein sequence ID" value="TRX09620.1"/>
    <property type="molecule type" value="Genomic_DNA"/>
</dbReference>
<dbReference type="RefSeq" id="WP_143388903.1">
    <property type="nucleotide sequence ID" value="NZ_VJZL01000013.1"/>
</dbReference>
<reference evidence="3 4" key="1">
    <citation type="submission" date="2019-07" db="EMBL/GenBank/DDBJ databases">
        <title>Novel species of Flavobacterium.</title>
        <authorList>
            <person name="Liu Q."/>
            <person name="Xin Y.-H."/>
        </authorList>
    </citation>
    <scope>NUCLEOTIDE SEQUENCE [LARGE SCALE GENOMIC DNA]</scope>
    <source>
        <strain evidence="1 3">GSP39</strain>
        <strain evidence="2 4">GSR22</strain>
    </source>
</reference>
<name>A0A553BMY1_9FLAO</name>
<proteinExistence type="predicted"/>
<protein>
    <submittedName>
        <fullName evidence="2">Uncharacterized protein</fullName>
    </submittedName>
</protein>
<sequence length="240" mass="29213">MDVTNRFHLFLFFLCFSCSNSSSEKTFEFKGFDISKLDPIIETYIKNNWFGKAYEVNDTLRKIVFFDKKNTIIKEDSVFYNDYVKYLVSTSEIIHETNKLKLFKLTFLRKNKLQRHFLIQRFKMIYLICVDTQIKPNVFERRRINTNLHYLEFKDIREYLLNVKMTTNNKYYFSDYMSYEMFYSNGELFHNETQYYDWGNTKTPNALKFNTNYNNLYLDLDKIDDLAFIMDSNSYKNIIH</sequence>
<dbReference type="AlphaFoldDB" id="A0A553BMY1"/>
<gene>
    <name evidence="2" type="ORF">FNW11_08950</name>
    <name evidence="1" type="ORF">FNW12_17020</name>
</gene>
<evidence type="ECO:0000313" key="3">
    <source>
        <dbReference type="Proteomes" id="UP000318528"/>
    </source>
</evidence>
<evidence type="ECO:0000313" key="2">
    <source>
        <dbReference type="EMBL" id="TRX09620.1"/>
    </source>
</evidence>
<accession>A0A553BMY1</accession>
<keyword evidence="3" id="KW-1185">Reference proteome</keyword>
<organism evidence="2 4">
    <name type="scientific">Flavobacterium gawalongense</name>
    <dbReference type="NCBI Taxonomy" id="2594432"/>
    <lineage>
        <taxon>Bacteria</taxon>
        <taxon>Pseudomonadati</taxon>
        <taxon>Bacteroidota</taxon>
        <taxon>Flavobacteriia</taxon>
        <taxon>Flavobacteriales</taxon>
        <taxon>Flavobacteriaceae</taxon>
        <taxon>Flavobacterium</taxon>
    </lineage>
</organism>
<dbReference type="Proteomes" id="UP000318528">
    <property type="component" value="Unassembled WGS sequence"/>
</dbReference>
<evidence type="ECO:0000313" key="1">
    <source>
        <dbReference type="EMBL" id="TRX01483.1"/>
    </source>
</evidence>
<comment type="caution">
    <text evidence="2">The sequence shown here is derived from an EMBL/GenBank/DDBJ whole genome shotgun (WGS) entry which is preliminary data.</text>
</comment>
<dbReference type="Proteomes" id="UP000318669">
    <property type="component" value="Unassembled WGS sequence"/>
</dbReference>
<dbReference type="EMBL" id="VJZN01000049">
    <property type="protein sequence ID" value="TRX01483.1"/>
    <property type="molecule type" value="Genomic_DNA"/>
</dbReference>